<dbReference type="Proteomes" id="UP000807115">
    <property type="component" value="Chromosome 1"/>
</dbReference>
<reference evidence="2" key="2">
    <citation type="submission" date="2020-10" db="EMBL/GenBank/DDBJ databases">
        <authorList>
            <person name="Cooper E.A."/>
            <person name="Brenton Z.W."/>
            <person name="Flinn B.S."/>
            <person name="Jenkins J."/>
            <person name="Shu S."/>
            <person name="Flowers D."/>
            <person name="Luo F."/>
            <person name="Wang Y."/>
            <person name="Xia P."/>
            <person name="Barry K."/>
            <person name="Daum C."/>
            <person name="Lipzen A."/>
            <person name="Yoshinaga Y."/>
            <person name="Schmutz J."/>
            <person name="Saski C."/>
            <person name="Vermerris W."/>
            <person name="Kresovich S."/>
        </authorList>
    </citation>
    <scope>NUCLEOTIDE SEQUENCE</scope>
</reference>
<feature type="region of interest" description="Disordered" evidence="1">
    <location>
        <begin position="41"/>
        <end position="147"/>
    </location>
</feature>
<evidence type="ECO:0000313" key="3">
    <source>
        <dbReference type="Proteomes" id="UP000807115"/>
    </source>
</evidence>
<proteinExistence type="predicted"/>
<evidence type="ECO:0000313" key="2">
    <source>
        <dbReference type="EMBL" id="KAG0548146.1"/>
    </source>
</evidence>
<sequence length="283" mass="30120">MAHLPSPLLTTARLIAGGPLNAASSRSDAVGLLVVDKAEEAPAADGNDSEGALGGTEGEVDDGEETFRPCGPCRRPGGARRGRTRAPEERGTPLRRLPRRAGDSSAAPTTVRLSRWRPLPRRRCSRPSATASSAAAPALPPRPRPELLPPRAAYANLATLRAAPAVRHQVRATLPLPPSPAMAFRPGGGPYCHGCCTRPRRSCATARWRRRRPSLWGTGRQGHERRGASGSKLAPGRQTHYNALLEGLLATARLLRHMADGGVARNHRTSTPKCSCVLACWPA</sequence>
<gene>
    <name evidence="2" type="ORF">BDA96_01G141600</name>
</gene>
<dbReference type="AlphaFoldDB" id="A0A921RYL9"/>
<evidence type="ECO:0000256" key="1">
    <source>
        <dbReference type="SAM" id="MobiDB-lite"/>
    </source>
</evidence>
<feature type="compositionally biased region" description="Low complexity" evidence="1">
    <location>
        <begin position="126"/>
        <end position="137"/>
    </location>
</feature>
<organism evidence="2 3">
    <name type="scientific">Sorghum bicolor</name>
    <name type="common">Sorghum</name>
    <name type="synonym">Sorghum vulgare</name>
    <dbReference type="NCBI Taxonomy" id="4558"/>
    <lineage>
        <taxon>Eukaryota</taxon>
        <taxon>Viridiplantae</taxon>
        <taxon>Streptophyta</taxon>
        <taxon>Embryophyta</taxon>
        <taxon>Tracheophyta</taxon>
        <taxon>Spermatophyta</taxon>
        <taxon>Magnoliopsida</taxon>
        <taxon>Liliopsida</taxon>
        <taxon>Poales</taxon>
        <taxon>Poaceae</taxon>
        <taxon>PACMAD clade</taxon>
        <taxon>Panicoideae</taxon>
        <taxon>Andropogonodae</taxon>
        <taxon>Andropogoneae</taxon>
        <taxon>Sorghinae</taxon>
        <taxon>Sorghum</taxon>
    </lineage>
</organism>
<feature type="compositionally biased region" description="Pro residues" evidence="1">
    <location>
        <begin position="138"/>
        <end position="147"/>
    </location>
</feature>
<name>A0A921RYL9_SORBI</name>
<dbReference type="Gramene" id="EER91069">
    <property type="protein sequence ID" value="EER91069"/>
    <property type="gene ID" value="SORBI_3001G135800"/>
</dbReference>
<feature type="region of interest" description="Disordered" evidence="1">
    <location>
        <begin position="215"/>
        <end position="235"/>
    </location>
</feature>
<dbReference type="EMBL" id="CM027680">
    <property type="protein sequence ID" value="KAG0548146.1"/>
    <property type="molecule type" value="Genomic_DNA"/>
</dbReference>
<comment type="caution">
    <text evidence="2">The sequence shown here is derived from an EMBL/GenBank/DDBJ whole genome shotgun (WGS) entry which is preliminary data.</text>
</comment>
<accession>A0A921RYL9</accession>
<reference evidence="2" key="1">
    <citation type="journal article" date="2019" name="BMC Genomics">
        <title>A new reference genome for Sorghum bicolor reveals high levels of sequence similarity between sweet and grain genotypes: implications for the genetics of sugar metabolism.</title>
        <authorList>
            <person name="Cooper E.A."/>
            <person name="Brenton Z.W."/>
            <person name="Flinn B.S."/>
            <person name="Jenkins J."/>
            <person name="Shu S."/>
            <person name="Flowers D."/>
            <person name="Luo F."/>
            <person name="Wang Y."/>
            <person name="Xia P."/>
            <person name="Barry K."/>
            <person name="Daum C."/>
            <person name="Lipzen A."/>
            <person name="Yoshinaga Y."/>
            <person name="Schmutz J."/>
            <person name="Saski C."/>
            <person name="Vermerris W."/>
            <person name="Kresovich S."/>
        </authorList>
    </citation>
    <scope>NUCLEOTIDE SEQUENCE</scope>
</reference>
<protein>
    <submittedName>
        <fullName evidence="2">Uncharacterized protein</fullName>
    </submittedName>
</protein>
<feature type="compositionally biased region" description="Basic residues" evidence="1">
    <location>
        <begin position="114"/>
        <end position="125"/>
    </location>
</feature>